<evidence type="ECO:0000256" key="1">
    <source>
        <dbReference type="SAM" id="MobiDB-lite"/>
    </source>
</evidence>
<sequence length="174" mass="19769">RARDLRTFRLDHFEKKKTQTLFFFFFKMKNRKCIIGRICENNNSRCRHQTQVHSHQSGQIMQSLAVAGVLGPLTAQWNVLHASRRRISLICGPSLYPWRVGWSGRTILRHLAALTRALVPRVRGWTAPDDCATGALGSSWCQCMVVRHGPSQRSNEAEQEKNSGLHGLIPPGKR</sequence>
<name>A0A0X3PXM3_SCHSO</name>
<proteinExistence type="predicted"/>
<dbReference type="AlphaFoldDB" id="A0A0X3PXM3"/>
<dbReference type="EMBL" id="GEEE01007305">
    <property type="protein sequence ID" value="JAP55920.1"/>
    <property type="molecule type" value="Transcribed_RNA"/>
</dbReference>
<feature type="region of interest" description="Disordered" evidence="1">
    <location>
        <begin position="152"/>
        <end position="174"/>
    </location>
</feature>
<organism evidence="2">
    <name type="scientific">Schistocephalus solidus</name>
    <name type="common">Tapeworm</name>
    <dbReference type="NCBI Taxonomy" id="70667"/>
    <lineage>
        <taxon>Eukaryota</taxon>
        <taxon>Metazoa</taxon>
        <taxon>Spiralia</taxon>
        <taxon>Lophotrochozoa</taxon>
        <taxon>Platyhelminthes</taxon>
        <taxon>Cestoda</taxon>
        <taxon>Eucestoda</taxon>
        <taxon>Diphyllobothriidea</taxon>
        <taxon>Diphyllobothriidae</taxon>
        <taxon>Schistocephalus</taxon>
    </lineage>
</organism>
<accession>A0A0X3PXM3</accession>
<feature type="non-terminal residue" evidence="2">
    <location>
        <position position="1"/>
    </location>
</feature>
<evidence type="ECO:0000313" key="2">
    <source>
        <dbReference type="EMBL" id="JAP55920.1"/>
    </source>
</evidence>
<protein>
    <submittedName>
        <fullName evidence="2">Uncharacterized protein</fullName>
    </submittedName>
</protein>
<reference evidence="2" key="1">
    <citation type="submission" date="2016-01" db="EMBL/GenBank/DDBJ databases">
        <title>Reference transcriptome for the parasite Schistocephalus solidus: insights into the molecular evolution of parasitism.</title>
        <authorList>
            <person name="Hebert F.O."/>
            <person name="Grambauer S."/>
            <person name="Barber I."/>
            <person name="Landry C.R."/>
            <person name="Aubin-Horth N."/>
        </authorList>
    </citation>
    <scope>NUCLEOTIDE SEQUENCE</scope>
</reference>
<gene>
    <name evidence="2" type="ORF">TR17605</name>
</gene>
<feature type="non-terminal residue" evidence="2">
    <location>
        <position position="174"/>
    </location>
</feature>